<keyword evidence="2" id="KW-1185">Reference proteome</keyword>
<dbReference type="Proteomes" id="UP000886998">
    <property type="component" value="Unassembled WGS sequence"/>
</dbReference>
<proteinExistence type="predicted"/>
<protein>
    <submittedName>
        <fullName evidence="1">Uncharacterized protein</fullName>
    </submittedName>
</protein>
<evidence type="ECO:0000313" key="1">
    <source>
        <dbReference type="EMBL" id="GFY65564.1"/>
    </source>
</evidence>
<gene>
    <name evidence="1" type="ORF">TNIN_376371</name>
</gene>
<dbReference type="AlphaFoldDB" id="A0A8X6Y9M4"/>
<sequence>MAGFIVRSIFKTFQIFGLFCKKVELVLKISISSLSSSSKSALSIVNFSQFRHKTYILSLEPEEFSELGSDGSDILRRRVKGENFFEELVSSIPLKIAFVFC</sequence>
<dbReference type="EMBL" id="BMAV01015551">
    <property type="protein sequence ID" value="GFY65564.1"/>
    <property type="molecule type" value="Genomic_DNA"/>
</dbReference>
<evidence type="ECO:0000313" key="2">
    <source>
        <dbReference type="Proteomes" id="UP000886998"/>
    </source>
</evidence>
<reference evidence="1" key="1">
    <citation type="submission" date="2020-08" db="EMBL/GenBank/DDBJ databases">
        <title>Multicomponent nature underlies the extraordinary mechanical properties of spider dragline silk.</title>
        <authorList>
            <person name="Kono N."/>
            <person name="Nakamura H."/>
            <person name="Mori M."/>
            <person name="Yoshida Y."/>
            <person name="Ohtoshi R."/>
            <person name="Malay A.D."/>
            <person name="Moran D.A.P."/>
            <person name="Tomita M."/>
            <person name="Numata K."/>
            <person name="Arakawa K."/>
        </authorList>
    </citation>
    <scope>NUCLEOTIDE SEQUENCE</scope>
</reference>
<name>A0A8X6Y9M4_9ARAC</name>
<organism evidence="1 2">
    <name type="scientific">Trichonephila inaurata madagascariensis</name>
    <dbReference type="NCBI Taxonomy" id="2747483"/>
    <lineage>
        <taxon>Eukaryota</taxon>
        <taxon>Metazoa</taxon>
        <taxon>Ecdysozoa</taxon>
        <taxon>Arthropoda</taxon>
        <taxon>Chelicerata</taxon>
        <taxon>Arachnida</taxon>
        <taxon>Araneae</taxon>
        <taxon>Araneomorphae</taxon>
        <taxon>Entelegynae</taxon>
        <taxon>Araneoidea</taxon>
        <taxon>Nephilidae</taxon>
        <taxon>Trichonephila</taxon>
        <taxon>Trichonephila inaurata</taxon>
    </lineage>
</organism>
<accession>A0A8X6Y9M4</accession>
<comment type="caution">
    <text evidence="1">The sequence shown here is derived from an EMBL/GenBank/DDBJ whole genome shotgun (WGS) entry which is preliminary data.</text>
</comment>